<reference evidence="1" key="1">
    <citation type="submission" date="2020-04" db="EMBL/GenBank/DDBJ databases">
        <authorList>
            <person name="Zhang T."/>
        </authorList>
    </citation>
    <scope>NUCLEOTIDE SEQUENCE</scope>
    <source>
        <strain evidence="1">HKST-UBA01</strain>
    </source>
</reference>
<evidence type="ECO:0000313" key="1">
    <source>
        <dbReference type="EMBL" id="MCA9726898.1"/>
    </source>
</evidence>
<protein>
    <submittedName>
        <fullName evidence="1">Uncharacterized protein</fullName>
    </submittedName>
</protein>
<proteinExistence type="predicted"/>
<name>A0A956RNB1_UNCEI</name>
<organism evidence="1 2">
    <name type="scientific">Eiseniibacteriota bacterium</name>
    <dbReference type="NCBI Taxonomy" id="2212470"/>
    <lineage>
        <taxon>Bacteria</taxon>
        <taxon>Candidatus Eiseniibacteriota</taxon>
    </lineage>
</organism>
<accession>A0A956RNB1</accession>
<dbReference type="EMBL" id="JAGQHR010000082">
    <property type="protein sequence ID" value="MCA9726898.1"/>
    <property type="molecule type" value="Genomic_DNA"/>
</dbReference>
<comment type="caution">
    <text evidence="1">The sequence shown here is derived from an EMBL/GenBank/DDBJ whole genome shotgun (WGS) entry which is preliminary data.</text>
</comment>
<feature type="non-terminal residue" evidence="1">
    <location>
        <position position="1"/>
    </location>
</feature>
<dbReference type="Proteomes" id="UP000697710">
    <property type="component" value="Unassembled WGS sequence"/>
</dbReference>
<gene>
    <name evidence="1" type="ORF">KC729_04390</name>
</gene>
<reference evidence="1" key="2">
    <citation type="journal article" date="2021" name="Microbiome">
        <title>Successional dynamics and alternative stable states in a saline activated sludge microbial community over 9 years.</title>
        <authorList>
            <person name="Wang Y."/>
            <person name="Ye J."/>
            <person name="Ju F."/>
            <person name="Liu L."/>
            <person name="Boyd J.A."/>
            <person name="Deng Y."/>
            <person name="Parks D.H."/>
            <person name="Jiang X."/>
            <person name="Yin X."/>
            <person name="Woodcroft B.J."/>
            <person name="Tyson G.W."/>
            <person name="Hugenholtz P."/>
            <person name="Polz M.F."/>
            <person name="Zhang T."/>
        </authorList>
    </citation>
    <scope>NUCLEOTIDE SEQUENCE</scope>
    <source>
        <strain evidence="1">HKST-UBA01</strain>
    </source>
</reference>
<evidence type="ECO:0000313" key="2">
    <source>
        <dbReference type="Proteomes" id="UP000697710"/>
    </source>
</evidence>
<dbReference type="AlphaFoldDB" id="A0A956RNB1"/>
<sequence>KLETIRAALAEAPGPCAVYLHVDHRALGGVKMRCRSTRVALGARLLGRLEEILEPARIRVSGAEIGQIRSAELFGAGLRAGAAPPVPAAQGA</sequence>